<dbReference type="PANTHER" id="PTHR46622">
    <property type="entry name" value="DNA-DEPENDENT METALLOPROTEASE WSS1"/>
    <property type="match status" value="1"/>
</dbReference>
<feature type="region of interest" description="Disordered" evidence="5">
    <location>
        <begin position="173"/>
        <end position="213"/>
    </location>
</feature>
<dbReference type="Proteomes" id="UP000076722">
    <property type="component" value="Unassembled WGS sequence"/>
</dbReference>
<dbReference type="InterPro" id="IPR013536">
    <property type="entry name" value="WLM_dom"/>
</dbReference>
<evidence type="ECO:0000256" key="1">
    <source>
        <dbReference type="ARBA" id="ARBA00022723"/>
    </source>
</evidence>
<dbReference type="Pfam" id="PF08325">
    <property type="entry name" value="WLM"/>
    <property type="match status" value="1"/>
</dbReference>
<dbReference type="InterPro" id="IPR053000">
    <property type="entry name" value="WSS1-like_metalloprotease"/>
</dbReference>
<evidence type="ECO:0000259" key="6">
    <source>
        <dbReference type="PROSITE" id="PS50199"/>
    </source>
</evidence>
<dbReference type="InterPro" id="IPR036443">
    <property type="entry name" value="Znf_RanBP2_sf"/>
</dbReference>
<proteinExistence type="predicted"/>
<feature type="region of interest" description="Disordered" evidence="5">
    <location>
        <begin position="230"/>
        <end position="249"/>
    </location>
</feature>
<dbReference type="GO" id="GO:0008237">
    <property type="term" value="F:metallopeptidase activity"/>
    <property type="evidence" value="ECO:0007669"/>
    <property type="project" value="TreeGrafter"/>
</dbReference>
<accession>A0A164TJB8</accession>
<dbReference type="GO" id="GO:0005634">
    <property type="term" value="C:nucleus"/>
    <property type="evidence" value="ECO:0007669"/>
    <property type="project" value="TreeGrafter"/>
</dbReference>
<evidence type="ECO:0000256" key="4">
    <source>
        <dbReference type="PROSITE-ProRule" id="PRU00322"/>
    </source>
</evidence>
<keyword evidence="2 4" id="KW-0863">Zinc-finger</keyword>
<dbReference type="PROSITE" id="PS50199">
    <property type="entry name" value="ZF_RANBP2_2"/>
    <property type="match status" value="1"/>
</dbReference>
<keyword evidence="9" id="KW-1185">Reference proteome</keyword>
<feature type="domain" description="WLM" evidence="7">
    <location>
        <begin position="7"/>
        <end position="264"/>
    </location>
</feature>
<feature type="compositionally biased region" description="Basic residues" evidence="5">
    <location>
        <begin position="177"/>
        <end position="188"/>
    </location>
</feature>
<keyword evidence="1" id="KW-0479">Metal-binding</keyword>
<dbReference type="PROSITE" id="PS01358">
    <property type="entry name" value="ZF_RANBP2_1"/>
    <property type="match status" value="1"/>
</dbReference>
<dbReference type="GO" id="GO:0008270">
    <property type="term" value="F:zinc ion binding"/>
    <property type="evidence" value="ECO:0007669"/>
    <property type="project" value="UniProtKB-KW"/>
</dbReference>
<evidence type="ECO:0000313" key="9">
    <source>
        <dbReference type="Proteomes" id="UP000076722"/>
    </source>
</evidence>
<keyword evidence="3" id="KW-0862">Zinc</keyword>
<dbReference type="Gene3D" id="2.30.30.380">
    <property type="entry name" value="Zn-finger domain of Sec23/24"/>
    <property type="match status" value="1"/>
</dbReference>
<evidence type="ECO:0000256" key="3">
    <source>
        <dbReference type="ARBA" id="ARBA00022833"/>
    </source>
</evidence>
<feature type="compositionally biased region" description="Polar residues" evidence="5">
    <location>
        <begin position="349"/>
        <end position="368"/>
    </location>
</feature>
<dbReference type="STRING" id="1314777.A0A164TJB8"/>
<dbReference type="PANTHER" id="PTHR46622:SF1">
    <property type="entry name" value="DNA-DEPENDENT METALLOPROTEASE WSS1"/>
    <property type="match status" value="1"/>
</dbReference>
<dbReference type="GO" id="GO:0006281">
    <property type="term" value="P:DNA repair"/>
    <property type="evidence" value="ECO:0007669"/>
    <property type="project" value="TreeGrafter"/>
</dbReference>
<name>A0A164TJB8_9AGAM</name>
<feature type="region of interest" description="Disordered" evidence="5">
    <location>
        <begin position="320"/>
        <end position="400"/>
    </location>
</feature>
<dbReference type="InterPro" id="IPR001876">
    <property type="entry name" value="Znf_RanBP2"/>
</dbReference>
<reference evidence="8 9" key="1">
    <citation type="journal article" date="2016" name="Mol. Biol. Evol.">
        <title>Comparative Genomics of Early-Diverging Mushroom-Forming Fungi Provides Insights into the Origins of Lignocellulose Decay Capabilities.</title>
        <authorList>
            <person name="Nagy L.G."/>
            <person name="Riley R."/>
            <person name="Tritt A."/>
            <person name="Adam C."/>
            <person name="Daum C."/>
            <person name="Floudas D."/>
            <person name="Sun H."/>
            <person name="Yadav J.S."/>
            <person name="Pangilinan J."/>
            <person name="Larsson K.H."/>
            <person name="Matsuura K."/>
            <person name="Barry K."/>
            <person name="Labutti K."/>
            <person name="Kuo R."/>
            <person name="Ohm R.A."/>
            <person name="Bhattacharya S.S."/>
            <person name="Shirouzu T."/>
            <person name="Yoshinaga Y."/>
            <person name="Martin F.M."/>
            <person name="Grigoriev I.V."/>
            <person name="Hibbett D.S."/>
        </authorList>
    </citation>
    <scope>NUCLEOTIDE SEQUENCE [LARGE SCALE GENOMIC DNA]</scope>
    <source>
        <strain evidence="8 9">HHB9708</strain>
    </source>
</reference>
<gene>
    <name evidence="8" type="ORF">SISNIDRAFT_486449</name>
</gene>
<evidence type="ECO:0000256" key="2">
    <source>
        <dbReference type="ARBA" id="ARBA00022771"/>
    </source>
</evidence>
<evidence type="ECO:0000256" key="5">
    <source>
        <dbReference type="SAM" id="MobiDB-lite"/>
    </source>
</evidence>
<dbReference type="SUPFAM" id="SSF90209">
    <property type="entry name" value="Ran binding protein zinc finger-like"/>
    <property type="match status" value="1"/>
</dbReference>
<dbReference type="AlphaFoldDB" id="A0A164TJB8"/>
<feature type="domain" description="RanBP2-type" evidence="6">
    <location>
        <begin position="402"/>
        <end position="430"/>
    </location>
</feature>
<sequence length="430" mass="47839">MVLRLNEREANPNPHINFITALPARARSSSKAEEDAKELLRALAAQVKPIMKAHGFSINSFEEYEYNNVFAGRNWNAGEVVELVLRRPDGTFYTIPTLLNVLCHEIAHIKHMNHLSGFQKLWAQLRSEVQALRARGYYGDGYWSSGARVGDGARTGGIGSEFEMMPEYVCGGAQTRQKTRTVGRRRHKESTAAGPSLHTGAQTEKKRKSGSRITAKDKFTGMGKALNEDVSDEDKKKIGTGFRKKANSQKAKIERAEAAERRLRALQGTSVKTENIEISSDEEGDFIKEEDDSDRRRFMADIMSAEELDTLKCSVIGNNFTDTSDTTGTEEDRKPSTQLNTKRRPDTELPTSQPSTKKPKLPQSQTKKPTVKNECAPAAASSSRPIEAPRIWPSSKESPVDLASEWSCSTCTYINPDSDLSCEMCNTIRD</sequence>
<evidence type="ECO:0000313" key="8">
    <source>
        <dbReference type="EMBL" id="KZS92414.1"/>
    </source>
</evidence>
<evidence type="ECO:0000259" key="7">
    <source>
        <dbReference type="PROSITE" id="PS51397"/>
    </source>
</evidence>
<dbReference type="PROSITE" id="PS51397">
    <property type="entry name" value="WLM"/>
    <property type="match status" value="1"/>
</dbReference>
<dbReference type="OrthoDB" id="447842at2759"/>
<dbReference type="EMBL" id="KV419410">
    <property type="protein sequence ID" value="KZS92414.1"/>
    <property type="molecule type" value="Genomic_DNA"/>
</dbReference>
<protein>
    <submittedName>
        <fullName evidence="8">WLM-domain-containing protein</fullName>
    </submittedName>
</protein>
<dbReference type="SMART" id="SM00547">
    <property type="entry name" value="ZnF_RBZ"/>
    <property type="match status" value="1"/>
</dbReference>
<organism evidence="8 9">
    <name type="scientific">Sistotremastrum niveocremeum HHB9708</name>
    <dbReference type="NCBI Taxonomy" id="1314777"/>
    <lineage>
        <taxon>Eukaryota</taxon>
        <taxon>Fungi</taxon>
        <taxon>Dikarya</taxon>
        <taxon>Basidiomycota</taxon>
        <taxon>Agaricomycotina</taxon>
        <taxon>Agaricomycetes</taxon>
        <taxon>Sistotremastrales</taxon>
        <taxon>Sistotremastraceae</taxon>
        <taxon>Sertulicium</taxon>
        <taxon>Sertulicium niveocremeum</taxon>
    </lineage>
</organism>